<dbReference type="OrthoDB" id="10364268at2759"/>
<evidence type="ECO:0000313" key="2">
    <source>
        <dbReference type="Proteomes" id="UP000291343"/>
    </source>
</evidence>
<name>A0A482WVS4_LAOST</name>
<dbReference type="InParanoid" id="A0A482WVS4"/>
<dbReference type="Proteomes" id="UP000291343">
    <property type="component" value="Unassembled WGS sequence"/>
</dbReference>
<gene>
    <name evidence="1" type="ORF">LSTR_LSTR003108</name>
</gene>
<accession>A0A482WVS4</accession>
<proteinExistence type="predicted"/>
<keyword evidence="2" id="KW-1185">Reference proteome</keyword>
<evidence type="ECO:0000313" key="1">
    <source>
        <dbReference type="EMBL" id="RZF37697.1"/>
    </source>
</evidence>
<protein>
    <submittedName>
        <fullName evidence="1">Uncharacterized protein</fullName>
    </submittedName>
</protein>
<sequence>MDSKFEAPLIEPKDTEKIPIILIEPYCTYEYCDKPFLQCRNSSSPGPATYNPKLPRKHIAEADFTKLTPRKTEVLPSYSVGPTSYNTHQYKSIKPIVDTHNVKVKQEAAKPRSFYTPRRRLKDDIYSHRYETPQLTTFINPKAESGFVHLGMEKELIRTSEEAAIVVPGER</sequence>
<reference evidence="1 2" key="1">
    <citation type="journal article" date="2017" name="Gigascience">
        <title>Genome sequence of the small brown planthopper, Laodelphax striatellus.</title>
        <authorList>
            <person name="Zhu J."/>
            <person name="Jiang F."/>
            <person name="Wang X."/>
            <person name="Yang P."/>
            <person name="Bao Y."/>
            <person name="Zhao W."/>
            <person name="Wang W."/>
            <person name="Lu H."/>
            <person name="Wang Q."/>
            <person name="Cui N."/>
            <person name="Li J."/>
            <person name="Chen X."/>
            <person name="Luo L."/>
            <person name="Yu J."/>
            <person name="Kang L."/>
            <person name="Cui F."/>
        </authorList>
    </citation>
    <scope>NUCLEOTIDE SEQUENCE [LARGE SCALE GENOMIC DNA]</scope>
    <source>
        <strain evidence="1">Lst14</strain>
    </source>
</reference>
<dbReference type="EMBL" id="QKKF02023479">
    <property type="protein sequence ID" value="RZF37697.1"/>
    <property type="molecule type" value="Genomic_DNA"/>
</dbReference>
<dbReference type="AlphaFoldDB" id="A0A482WVS4"/>
<comment type="caution">
    <text evidence="1">The sequence shown here is derived from an EMBL/GenBank/DDBJ whole genome shotgun (WGS) entry which is preliminary data.</text>
</comment>
<organism evidence="1 2">
    <name type="scientific">Laodelphax striatellus</name>
    <name type="common">Small brown planthopper</name>
    <name type="synonym">Delphax striatella</name>
    <dbReference type="NCBI Taxonomy" id="195883"/>
    <lineage>
        <taxon>Eukaryota</taxon>
        <taxon>Metazoa</taxon>
        <taxon>Ecdysozoa</taxon>
        <taxon>Arthropoda</taxon>
        <taxon>Hexapoda</taxon>
        <taxon>Insecta</taxon>
        <taxon>Pterygota</taxon>
        <taxon>Neoptera</taxon>
        <taxon>Paraneoptera</taxon>
        <taxon>Hemiptera</taxon>
        <taxon>Auchenorrhyncha</taxon>
        <taxon>Fulgoroidea</taxon>
        <taxon>Delphacidae</taxon>
        <taxon>Criomorphinae</taxon>
        <taxon>Laodelphax</taxon>
    </lineage>
</organism>